<accession>A0A4V1G0C6</accession>
<dbReference type="GeneID" id="40267915"/>
<organism evidence="2 3">
    <name type="scientific">Natrinema versiforme</name>
    <dbReference type="NCBI Taxonomy" id="88724"/>
    <lineage>
        <taxon>Archaea</taxon>
        <taxon>Methanobacteriati</taxon>
        <taxon>Methanobacteriota</taxon>
        <taxon>Stenosarchaea group</taxon>
        <taxon>Halobacteria</taxon>
        <taxon>Halobacteriales</taxon>
        <taxon>Natrialbaceae</taxon>
        <taxon>Natrinema</taxon>
    </lineage>
</organism>
<keyword evidence="2" id="KW-0614">Plasmid</keyword>
<dbReference type="RefSeq" id="WP_138247266.1">
    <property type="nucleotide sequence ID" value="NZ_CP040332.1"/>
</dbReference>
<dbReference type="AlphaFoldDB" id="A0A4V1G0C6"/>
<name>A0A4V1G0C6_9EURY</name>
<feature type="region of interest" description="Disordered" evidence="1">
    <location>
        <begin position="74"/>
        <end position="117"/>
    </location>
</feature>
<evidence type="ECO:0000256" key="1">
    <source>
        <dbReference type="SAM" id="MobiDB-lite"/>
    </source>
</evidence>
<sequence>MRRRSLIKAVGVSASTLCMPVMASAAKEEDGNPEEFKRDMRRSIEIGHTEGQEAREEFLEKKGYGHTSIEIYQPLSLGSDDGEGDEQNSDSISPSSVNDPQDGGIRAYISASGGNSGPSGTNMFASLSIGYEFSASCNGQEFTPKSHGENPRDAAGIAWNTRQNEYFKLADDGGESAMETTGNATWSEDLHDPTVGRTGFRFDDAASYEDWEDDNVNNYDCGLVDVGDEENGYEHGGTCGVYLTSVGDWSKDQRVVRASYTHAHASVAVSPTLSFSATGPAIGFSPEYRITDHKVMTGNSGDDLEVYQSEIRPL</sequence>
<evidence type="ECO:0000313" key="3">
    <source>
        <dbReference type="Proteomes" id="UP000302218"/>
    </source>
</evidence>
<feature type="compositionally biased region" description="Polar residues" evidence="1">
    <location>
        <begin position="89"/>
        <end position="99"/>
    </location>
</feature>
<proteinExistence type="predicted"/>
<evidence type="ECO:0000313" key="2">
    <source>
        <dbReference type="EMBL" id="QCS44876.1"/>
    </source>
</evidence>
<dbReference type="Proteomes" id="UP000302218">
    <property type="component" value="Plasmid pNVE414"/>
</dbReference>
<gene>
    <name evidence="2" type="ORF">FEJ81_21545</name>
</gene>
<reference evidence="3" key="1">
    <citation type="submission" date="2019-05" db="EMBL/GenBank/DDBJ databases">
        <title>Genome sequence and methylation pattern of the halophilic Archaeon Natrinema versiforme BOL5-4.</title>
        <authorList>
            <person name="DasSarma P."/>
            <person name="Anton B.P."/>
            <person name="DasSarma S.L."/>
            <person name="Martinez F.L."/>
            <person name="Guzman D."/>
            <person name="Roberts R.J."/>
            <person name="DasSarma S."/>
        </authorList>
    </citation>
    <scope>NUCLEOTIDE SEQUENCE [LARGE SCALE GENOMIC DNA]</scope>
    <source>
        <strain evidence="3">BOL5-4</strain>
        <plasmid evidence="3">pnve414</plasmid>
    </source>
</reference>
<geneLocation type="plasmid" evidence="3">
    <name>pnve414</name>
</geneLocation>
<dbReference type="EMBL" id="CP040332">
    <property type="protein sequence ID" value="QCS44876.1"/>
    <property type="molecule type" value="Genomic_DNA"/>
</dbReference>
<protein>
    <submittedName>
        <fullName evidence="2">Uncharacterized protein</fullName>
    </submittedName>
</protein>
<dbReference type="KEGG" id="nvr:FEJ81_21545"/>
<dbReference type="OrthoDB" id="191477at2157"/>